<dbReference type="GO" id="GO:0004674">
    <property type="term" value="F:protein serine/threonine kinase activity"/>
    <property type="evidence" value="ECO:0007669"/>
    <property type="project" value="UniProtKB-KW"/>
</dbReference>
<keyword evidence="15" id="KW-0325">Glycoprotein</keyword>
<dbReference type="Pfam" id="PF08263">
    <property type="entry name" value="LRRNT_2"/>
    <property type="match status" value="1"/>
</dbReference>
<proteinExistence type="inferred from homology"/>
<feature type="domain" description="Protein kinase" evidence="21">
    <location>
        <begin position="536"/>
        <end position="860"/>
    </location>
</feature>
<evidence type="ECO:0000256" key="11">
    <source>
        <dbReference type="ARBA" id="ARBA00022777"/>
    </source>
</evidence>
<evidence type="ECO:0000256" key="19">
    <source>
        <dbReference type="SAM" id="MobiDB-lite"/>
    </source>
</evidence>
<dbReference type="EC" id="2.7.11.1" evidence="3"/>
<keyword evidence="6" id="KW-0808">Transferase</keyword>
<dbReference type="InterPro" id="IPR008271">
    <property type="entry name" value="Ser/Thr_kinase_AS"/>
</dbReference>
<sequence length="918" mass="101856">MPSMWRDCVCVFLLLCCSSILLSGAAKTEPSDVKALLAVKRSLIDPVDQLISWSKGDPCKDNWIGVICSNGAVGNLRVKEIHLLNKNLSGNLAPEISQLSALEKLLLNGNKLSGSLPDELGNLVKLIRFQIDENQISGPIPKSYANLARLKHLHFNNNTLSGEIPSELSKLPKLIHMLVDNNNLSGSLPPEFSTMPVLRILQLDSNNFEGEIPASYENFPELVKLDLSWNHFTGPIPPYNLSSRMTTLILSNNQLNGSIPRSFSNLPFLQKLSLENNFLNGSVPSALWEKMSFDSSDRLTLDLRNNSFSDISGSTNPPANVTLRNLLSIVFSFNHLSFFRLGGNPICKNQSGQNTEKFCKSKSVEDGLHRSSSSSSKTCPVSSCPTDSYFELVPDTPDPCFCASPLGIGYRLKSPSFSYFPPYMNSFEAYLSKELSLVKHQLLIDSYDWEGSRLRMYLKIFPSFDSGTHKLDVNETFLITEKFMSWNFTRNDVFGPYELLNFTIPDRLQTASTIHLKIDGVKAFSFKDMQLATGNFNHSSQVGRGGYGKVYKGILSDNSVVAIKRAEKGSLQGQKEFLTEIKLLSRLHHRNLVSLIGYCDEEGEQFQVLTVANILFVLNPNLCPIAHRPPLYLIKTALGTRHIWYPVLPLRSVFFCIENFGCTINFDCSIADESTSTVRLNFRMRLRIALGSAKGILYLHTEANPPIFHRDIKARNILLDAKFTAKVADFGLSRLAPDLNYEGDVPGHISTVVKGTPGYLDPEYFLTHKLTDKSDVYSLGVVFLELLTGMHPIQHGKNIVREVKLAHQTGTILSIVDTTLGSFTPECLERFVALAISCCHDNPEERPSMLVVVRELENILNTMPDDSGALDSDLSTKSSARLPSSPTSMSGFSRDHFASGSTSGSDLISGVMPTIRPR</sequence>
<dbReference type="FunFam" id="3.80.10.10:FF:000129">
    <property type="entry name" value="Leucine-rich repeat receptor-like kinase"/>
    <property type="match status" value="1"/>
</dbReference>
<dbReference type="InterPro" id="IPR001611">
    <property type="entry name" value="Leu-rich_rpt"/>
</dbReference>
<keyword evidence="13" id="KW-1133">Transmembrane helix</keyword>
<name>A0A9I9DX37_CUCME</name>
<dbReference type="PROSITE" id="PS00107">
    <property type="entry name" value="PROTEIN_KINASE_ATP"/>
    <property type="match status" value="1"/>
</dbReference>
<evidence type="ECO:0000256" key="16">
    <source>
        <dbReference type="ARBA" id="ARBA00047899"/>
    </source>
</evidence>
<organism evidence="22">
    <name type="scientific">Cucumis melo</name>
    <name type="common">Muskmelon</name>
    <dbReference type="NCBI Taxonomy" id="3656"/>
    <lineage>
        <taxon>Eukaryota</taxon>
        <taxon>Viridiplantae</taxon>
        <taxon>Streptophyta</taxon>
        <taxon>Embryophyta</taxon>
        <taxon>Tracheophyta</taxon>
        <taxon>Spermatophyta</taxon>
        <taxon>Magnoliopsida</taxon>
        <taxon>eudicotyledons</taxon>
        <taxon>Gunneridae</taxon>
        <taxon>Pentapetalae</taxon>
        <taxon>rosids</taxon>
        <taxon>fabids</taxon>
        <taxon>Cucurbitales</taxon>
        <taxon>Cucurbitaceae</taxon>
        <taxon>Benincaseae</taxon>
        <taxon>Cucumis</taxon>
    </lineage>
</organism>
<keyword evidence="11" id="KW-0418">Kinase</keyword>
<feature type="region of interest" description="Disordered" evidence="19">
    <location>
        <begin position="867"/>
        <end position="918"/>
    </location>
</feature>
<evidence type="ECO:0000256" key="17">
    <source>
        <dbReference type="ARBA" id="ARBA00048679"/>
    </source>
</evidence>
<evidence type="ECO:0000256" key="13">
    <source>
        <dbReference type="ARBA" id="ARBA00022989"/>
    </source>
</evidence>
<comment type="subcellular location">
    <subcellularLocation>
        <location evidence="1">Membrane</location>
        <topology evidence="1">Single-pass membrane protein</topology>
    </subcellularLocation>
</comment>
<feature type="signal peptide" evidence="20">
    <location>
        <begin position="1"/>
        <end position="25"/>
    </location>
</feature>
<evidence type="ECO:0000256" key="10">
    <source>
        <dbReference type="ARBA" id="ARBA00022741"/>
    </source>
</evidence>
<dbReference type="EnsemblPlants" id="MELO3C025254.2.1">
    <property type="protein sequence ID" value="MELO3C025254.2.1"/>
    <property type="gene ID" value="MELO3C025254.2"/>
</dbReference>
<evidence type="ECO:0000259" key="21">
    <source>
        <dbReference type="PROSITE" id="PS50011"/>
    </source>
</evidence>
<evidence type="ECO:0000256" key="4">
    <source>
        <dbReference type="ARBA" id="ARBA00022527"/>
    </source>
</evidence>
<evidence type="ECO:0000256" key="1">
    <source>
        <dbReference type="ARBA" id="ARBA00004167"/>
    </source>
</evidence>
<dbReference type="PANTHER" id="PTHR45974:SF216">
    <property type="entry name" value="PROTEIN KINASE DOMAIN-CONTAINING PROTEIN"/>
    <property type="match status" value="1"/>
</dbReference>
<accession>A0A9I9DX37</accession>
<dbReference type="InterPro" id="IPR001245">
    <property type="entry name" value="Ser-Thr/Tyr_kinase_cat_dom"/>
</dbReference>
<dbReference type="Pfam" id="PF00560">
    <property type="entry name" value="LRR_1"/>
    <property type="match status" value="4"/>
</dbReference>
<keyword evidence="7" id="KW-0812">Transmembrane</keyword>
<keyword evidence="4" id="KW-0723">Serine/threonine-protein kinase</keyword>
<dbReference type="Gene3D" id="3.80.10.10">
    <property type="entry name" value="Ribonuclease Inhibitor"/>
    <property type="match status" value="2"/>
</dbReference>
<keyword evidence="12 18" id="KW-0067">ATP-binding</keyword>
<dbReference type="PROSITE" id="PS00108">
    <property type="entry name" value="PROTEIN_KINASE_ST"/>
    <property type="match status" value="1"/>
</dbReference>
<dbReference type="SUPFAM" id="SSF56112">
    <property type="entry name" value="Protein kinase-like (PK-like)"/>
    <property type="match status" value="1"/>
</dbReference>
<keyword evidence="9" id="KW-0677">Repeat</keyword>
<evidence type="ECO:0000256" key="9">
    <source>
        <dbReference type="ARBA" id="ARBA00022737"/>
    </source>
</evidence>
<evidence type="ECO:0000256" key="20">
    <source>
        <dbReference type="SAM" id="SignalP"/>
    </source>
</evidence>
<dbReference type="SUPFAM" id="SSF52058">
    <property type="entry name" value="L domain-like"/>
    <property type="match status" value="1"/>
</dbReference>
<evidence type="ECO:0000256" key="5">
    <source>
        <dbReference type="ARBA" id="ARBA00022614"/>
    </source>
</evidence>
<dbReference type="Gramene" id="MELO3C025254.2.1">
    <property type="protein sequence ID" value="MELO3C025254.2.1"/>
    <property type="gene ID" value="MELO3C025254.2"/>
</dbReference>
<evidence type="ECO:0000256" key="12">
    <source>
        <dbReference type="ARBA" id="ARBA00022840"/>
    </source>
</evidence>
<evidence type="ECO:0000256" key="3">
    <source>
        <dbReference type="ARBA" id="ARBA00012513"/>
    </source>
</evidence>
<dbReference type="AlphaFoldDB" id="A0A9I9DX37"/>
<reference evidence="22" key="1">
    <citation type="submission" date="2023-03" db="UniProtKB">
        <authorList>
            <consortium name="EnsemblPlants"/>
        </authorList>
    </citation>
    <scope>IDENTIFICATION</scope>
</reference>
<evidence type="ECO:0000256" key="6">
    <source>
        <dbReference type="ARBA" id="ARBA00022679"/>
    </source>
</evidence>
<dbReference type="GO" id="GO:0005524">
    <property type="term" value="F:ATP binding"/>
    <property type="evidence" value="ECO:0007669"/>
    <property type="project" value="UniProtKB-UniRule"/>
</dbReference>
<comment type="catalytic activity">
    <reaction evidence="17">
        <text>L-seryl-[protein] + ATP = O-phospho-L-seryl-[protein] + ADP + H(+)</text>
        <dbReference type="Rhea" id="RHEA:17989"/>
        <dbReference type="Rhea" id="RHEA-COMP:9863"/>
        <dbReference type="Rhea" id="RHEA-COMP:11604"/>
        <dbReference type="ChEBI" id="CHEBI:15378"/>
        <dbReference type="ChEBI" id="CHEBI:29999"/>
        <dbReference type="ChEBI" id="CHEBI:30616"/>
        <dbReference type="ChEBI" id="CHEBI:83421"/>
        <dbReference type="ChEBI" id="CHEBI:456216"/>
        <dbReference type="EC" id="2.7.11.1"/>
    </reaction>
</comment>
<dbReference type="FunFam" id="1.10.510.10:FF:000453">
    <property type="entry name" value="LRR receptor-like serine/threonine-protein kinase HSL2"/>
    <property type="match status" value="1"/>
</dbReference>
<dbReference type="Gene3D" id="1.10.510.10">
    <property type="entry name" value="Transferase(Phosphotransferase) domain 1"/>
    <property type="match status" value="1"/>
</dbReference>
<dbReference type="Gene3D" id="3.30.200.20">
    <property type="entry name" value="Phosphorylase Kinase, domain 1"/>
    <property type="match status" value="1"/>
</dbReference>
<dbReference type="SMART" id="SM00220">
    <property type="entry name" value="S_TKc"/>
    <property type="match status" value="1"/>
</dbReference>
<feature type="chain" id="PRO_5039946361" description="non-specific serine/threonine protein kinase" evidence="20">
    <location>
        <begin position="26"/>
        <end position="918"/>
    </location>
</feature>
<dbReference type="FunFam" id="3.80.10.10:FF:000041">
    <property type="entry name" value="LRR receptor-like serine/threonine-protein kinase ERECTA"/>
    <property type="match status" value="1"/>
</dbReference>
<feature type="binding site" evidence="18">
    <location>
        <position position="564"/>
    </location>
    <ligand>
        <name>ATP</name>
        <dbReference type="ChEBI" id="CHEBI:30616"/>
    </ligand>
</feature>
<dbReference type="FunFam" id="3.30.200.20:FF:000039">
    <property type="entry name" value="receptor-like protein kinase FERONIA"/>
    <property type="match status" value="1"/>
</dbReference>
<evidence type="ECO:0000256" key="8">
    <source>
        <dbReference type="ARBA" id="ARBA00022729"/>
    </source>
</evidence>
<keyword evidence="5" id="KW-0433">Leucine-rich repeat</keyword>
<keyword evidence="14" id="KW-0472">Membrane</keyword>
<evidence type="ECO:0000256" key="2">
    <source>
        <dbReference type="ARBA" id="ARBA00008684"/>
    </source>
</evidence>
<dbReference type="InterPro" id="IPR000719">
    <property type="entry name" value="Prot_kinase_dom"/>
</dbReference>
<evidence type="ECO:0000256" key="14">
    <source>
        <dbReference type="ARBA" id="ARBA00023136"/>
    </source>
</evidence>
<dbReference type="GO" id="GO:0016020">
    <property type="term" value="C:membrane"/>
    <property type="evidence" value="ECO:0007669"/>
    <property type="project" value="UniProtKB-SubCell"/>
</dbReference>
<dbReference type="InterPro" id="IPR032675">
    <property type="entry name" value="LRR_dom_sf"/>
</dbReference>
<evidence type="ECO:0000313" key="22">
    <source>
        <dbReference type="EnsemblPlants" id="MELO3C025254.2.1"/>
    </source>
</evidence>
<evidence type="ECO:0000256" key="7">
    <source>
        <dbReference type="ARBA" id="ARBA00022692"/>
    </source>
</evidence>
<comment type="similarity">
    <text evidence="2">Belongs to the protein kinase superfamily. Ser/Thr protein kinase family.</text>
</comment>
<protein>
    <recommendedName>
        <fullName evidence="3">non-specific serine/threonine protein kinase</fullName>
        <ecNumber evidence="3">2.7.11.1</ecNumber>
    </recommendedName>
</protein>
<evidence type="ECO:0000256" key="18">
    <source>
        <dbReference type="PROSITE-ProRule" id="PRU10141"/>
    </source>
</evidence>
<dbReference type="PROSITE" id="PS50011">
    <property type="entry name" value="PROTEIN_KINASE_DOM"/>
    <property type="match status" value="1"/>
</dbReference>
<dbReference type="InterPro" id="IPR013210">
    <property type="entry name" value="LRR_N_plant-typ"/>
</dbReference>
<dbReference type="InterPro" id="IPR017441">
    <property type="entry name" value="Protein_kinase_ATP_BS"/>
</dbReference>
<evidence type="ECO:0000256" key="15">
    <source>
        <dbReference type="ARBA" id="ARBA00023180"/>
    </source>
</evidence>
<keyword evidence="10 18" id="KW-0547">Nucleotide-binding</keyword>
<comment type="catalytic activity">
    <reaction evidence="16">
        <text>L-threonyl-[protein] + ATP = O-phospho-L-threonyl-[protein] + ADP + H(+)</text>
        <dbReference type="Rhea" id="RHEA:46608"/>
        <dbReference type="Rhea" id="RHEA-COMP:11060"/>
        <dbReference type="Rhea" id="RHEA-COMP:11605"/>
        <dbReference type="ChEBI" id="CHEBI:15378"/>
        <dbReference type="ChEBI" id="CHEBI:30013"/>
        <dbReference type="ChEBI" id="CHEBI:30616"/>
        <dbReference type="ChEBI" id="CHEBI:61977"/>
        <dbReference type="ChEBI" id="CHEBI:456216"/>
        <dbReference type="EC" id="2.7.11.1"/>
    </reaction>
</comment>
<keyword evidence="8 20" id="KW-0732">Signal</keyword>
<dbReference type="PANTHER" id="PTHR45974">
    <property type="entry name" value="RECEPTOR-LIKE PROTEIN 55"/>
    <property type="match status" value="1"/>
</dbReference>
<dbReference type="InterPro" id="IPR011009">
    <property type="entry name" value="Kinase-like_dom_sf"/>
</dbReference>
<feature type="compositionally biased region" description="Polar residues" evidence="19">
    <location>
        <begin position="873"/>
        <end position="891"/>
    </location>
</feature>
<dbReference type="Pfam" id="PF07714">
    <property type="entry name" value="PK_Tyr_Ser-Thr"/>
    <property type="match status" value="1"/>
</dbReference>